<accession>A0AC59Z5V0</accession>
<reference evidence="1" key="1">
    <citation type="submission" date="2023-05" db="EMBL/GenBank/DDBJ databases">
        <authorList>
            <consortium name="ELIXIR-Norway"/>
        </authorList>
    </citation>
    <scope>NUCLEOTIDE SEQUENCE</scope>
</reference>
<dbReference type="EMBL" id="OX596108">
    <property type="protein sequence ID" value="CAN0254053.1"/>
    <property type="molecule type" value="Genomic_DNA"/>
</dbReference>
<evidence type="ECO:0000313" key="2">
    <source>
        <dbReference type="Proteomes" id="UP001162501"/>
    </source>
</evidence>
<evidence type="ECO:0000313" key="1">
    <source>
        <dbReference type="EMBL" id="CAN0254053.1"/>
    </source>
</evidence>
<organism evidence="1 2">
    <name type="scientific">Rangifer tarandus platyrhynchus</name>
    <name type="common">Svalbard reindeer</name>
    <dbReference type="NCBI Taxonomy" id="3082113"/>
    <lineage>
        <taxon>Eukaryota</taxon>
        <taxon>Metazoa</taxon>
        <taxon>Chordata</taxon>
        <taxon>Craniata</taxon>
        <taxon>Vertebrata</taxon>
        <taxon>Euteleostomi</taxon>
        <taxon>Mammalia</taxon>
        <taxon>Eutheria</taxon>
        <taxon>Laurasiatheria</taxon>
        <taxon>Artiodactyla</taxon>
        <taxon>Ruminantia</taxon>
        <taxon>Pecora</taxon>
        <taxon>Cervidae</taxon>
        <taxon>Odocoileinae</taxon>
        <taxon>Rangifer</taxon>
    </lineage>
</organism>
<reference evidence="1" key="2">
    <citation type="submission" date="2025-03" db="EMBL/GenBank/DDBJ databases">
        <authorList>
            <consortium name="ELIXIR-Norway"/>
            <consortium name="Elixir Norway"/>
        </authorList>
    </citation>
    <scope>NUCLEOTIDE SEQUENCE</scope>
</reference>
<proteinExistence type="predicted"/>
<gene>
    <name evidence="1" type="ORF">MRATA1EN22A_LOCUS14405</name>
</gene>
<name>A0AC59Z5V0_RANTA</name>
<dbReference type="Proteomes" id="UP001162501">
    <property type="component" value="Chromosome 24"/>
</dbReference>
<protein>
    <submittedName>
        <fullName evidence="1">Uncharacterized protein</fullName>
    </submittedName>
</protein>
<sequence>MHGALPGDGQKPRVLEWKVPAGEGGARPLMRGEPQADDWAESRNIRKLEMPAAKLQSPPGSAEDYGVLRAHAGEEGSGDDHGTAKTTLSSSLGKCRPPQTCSRHCSPHEPKEAPATTPGRHSQHIPWCAPFSAVREERPVPRCLSGTSIQCEFQPELIHLPPGP</sequence>